<dbReference type="CDD" id="cd00082">
    <property type="entry name" value="HisKA"/>
    <property type="match status" value="1"/>
</dbReference>
<dbReference type="RefSeq" id="WP_309487962.1">
    <property type="nucleotide sequence ID" value="NZ_JAENIG010000001.1"/>
</dbReference>
<dbReference type="AlphaFoldDB" id="A0AAE2V8C0"/>
<evidence type="ECO:0000259" key="3">
    <source>
        <dbReference type="SMART" id="SM00388"/>
    </source>
</evidence>
<dbReference type="EMBL" id="JAENIG010000001">
    <property type="protein sequence ID" value="MBK1853363.1"/>
    <property type="molecule type" value="Genomic_DNA"/>
</dbReference>
<evidence type="ECO:0000313" key="5">
    <source>
        <dbReference type="Proteomes" id="UP000634206"/>
    </source>
</evidence>
<dbReference type="Proteomes" id="UP000634206">
    <property type="component" value="Unassembled WGS sequence"/>
</dbReference>
<proteinExistence type="predicted"/>
<organism evidence="4 5">
    <name type="scientific">Oceaniferula flava</name>
    <dbReference type="NCBI Taxonomy" id="2800421"/>
    <lineage>
        <taxon>Bacteria</taxon>
        <taxon>Pseudomonadati</taxon>
        <taxon>Verrucomicrobiota</taxon>
        <taxon>Verrucomicrobiia</taxon>
        <taxon>Verrucomicrobiales</taxon>
        <taxon>Verrucomicrobiaceae</taxon>
        <taxon>Oceaniferula</taxon>
    </lineage>
</organism>
<accession>A0AAE2V8C0</accession>
<comment type="catalytic activity">
    <reaction evidence="1">
        <text>ATP + protein L-histidine = ADP + protein N-phospho-L-histidine.</text>
        <dbReference type="EC" id="2.7.13.3"/>
    </reaction>
</comment>
<evidence type="ECO:0000313" key="4">
    <source>
        <dbReference type="EMBL" id="MBK1853363.1"/>
    </source>
</evidence>
<dbReference type="GO" id="GO:0000155">
    <property type="term" value="F:phosphorelay sensor kinase activity"/>
    <property type="evidence" value="ECO:0007669"/>
    <property type="project" value="InterPro"/>
</dbReference>
<keyword evidence="5" id="KW-1185">Reference proteome</keyword>
<protein>
    <recommendedName>
        <fullName evidence="2">histidine kinase</fullName>
        <ecNumber evidence="2">2.7.13.3</ecNumber>
    </recommendedName>
</protein>
<sequence>MPDPKKANASLSSVSHDLKSPLTGIRMMSHLLMEQGVGPLNEQQERMMQSIITDTERLLEAINTHFSSTPEDQDQD</sequence>
<dbReference type="InterPro" id="IPR003661">
    <property type="entry name" value="HisK_dim/P_dom"/>
</dbReference>
<dbReference type="Gene3D" id="1.10.287.130">
    <property type="match status" value="1"/>
</dbReference>
<feature type="domain" description="Signal transduction histidine kinase dimerisation/phosphoacceptor" evidence="3">
    <location>
        <begin position="6"/>
        <end position="73"/>
    </location>
</feature>
<comment type="caution">
    <text evidence="4">The sequence shown here is derived from an EMBL/GenBank/DDBJ whole genome shotgun (WGS) entry which is preliminary data.</text>
</comment>
<reference evidence="4" key="1">
    <citation type="submission" date="2021-01" db="EMBL/GenBank/DDBJ databases">
        <title>Modified the classification status of verrucomicrobia.</title>
        <authorList>
            <person name="Feng X."/>
        </authorList>
    </citation>
    <scope>NUCLEOTIDE SEQUENCE</scope>
    <source>
        <strain evidence="4">5K15</strain>
    </source>
</reference>
<dbReference type="SMART" id="SM00388">
    <property type="entry name" value="HisKA"/>
    <property type="match status" value="1"/>
</dbReference>
<name>A0AAE2V8C0_9BACT</name>
<evidence type="ECO:0000256" key="2">
    <source>
        <dbReference type="ARBA" id="ARBA00012438"/>
    </source>
</evidence>
<dbReference type="InterPro" id="IPR036097">
    <property type="entry name" value="HisK_dim/P_sf"/>
</dbReference>
<dbReference type="SUPFAM" id="SSF47384">
    <property type="entry name" value="Homodimeric domain of signal transducing histidine kinase"/>
    <property type="match status" value="1"/>
</dbReference>
<dbReference type="EC" id="2.7.13.3" evidence="2"/>
<evidence type="ECO:0000256" key="1">
    <source>
        <dbReference type="ARBA" id="ARBA00000085"/>
    </source>
</evidence>
<gene>
    <name evidence="4" type="ORF">JIN83_00165</name>
</gene>
<dbReference type="Pfam" id="PF00512">
    <property type="entry name" value="HisKA"/>
    <property type="match status" value="1"/>
</dbReference>